<gene>
    <name evidence="5" type="ORF">FRX31_007174</name>
</gene>
<dbReference type="InterPro" id="IPR010997">
    <property type="entry name" value="HRDC-like_sf"/>
</dbReference>
<dbReference type="GO" id="GO:0006281">
    <property type="term" value="P:DNA repair"/>
    <property type="evidence" value="ECO:0007669"/>
    <property type="project" value="InterPro"/>
</dbReference>
<keyword evidence="5" id="KW-0347">Helicase</keyword>
<protein>
    <recommendedName>
        <fullName evidence="2">DNA 3'-5' helicase</fullName>
        <ecNumber evidence="2">5.6.2.4</ecNumber>
    </recommendedName>
</protein>
<dbReference type="PROSITE" id="PS50967">
    <property type="entry name" value="HRDC"/>
    <property type="match status" value="1"/>
</dbReference>
<sequence>MGILCYFISSKGHAKVLVLLLRDIQENDQRVTLLQLVDKVKVNHKELGSELKKEEMEQLIIQLILEHVLKEEFQHTAYATNAYVTIGPLWKQVLQGKKAVHLDILSGQNTKAGNRKASKRSLSLSGLEVKLDELRKELSSIHGGIFPHAVMSTQHISMLSSQKPTSIVQLENIIGKLKTEKYGTRILELIQNYEQYAQPNEKPQNKEEDENRAKKRLKTKMTFVTVDSSEDERT</sequence>
<feature type="compositionally biased region" description="Basic and acidic residues" evidence="3">
    <location>
        <begin position="203"/>
        <end position="212"/>
    </location>
</feature>
<evidence type="ECO:0000259" key="4">
    <source>
        <dbReference type="PROSITE" id="PS50967"/>
    </source>
</evidence>
<dbReference type="InterPro" id="IPR002121">
    <property type="entry name" value="HRDC_dom"/>
</dbReference>
<comment type="catalytic activity">
    <reaction evidence="1">
        <text>Couples ATP hydrolysis with the unwinding of duplex DNA by translocating in the 3'-5' direction.</text>
        <dbReference type="EC" id="5.6.2.4"/>
    </reaction>
</comment>
<dbReference type="SUPFAM" id="SSF47819">
    <property type="entry name" value="HRDC-like"/>
    <property type="match status" value="1"/>
</dbReference>
<dbReference type="Gene3D" id="1.10.150.80">
    <property type="entry name" value="HRDC domain"/>
    <property type="match status" value="1"/>
</dbReference>
<dbReference type="Pfam" id="PF09382">
    <property type="entry name" value="RQC"/>
    <property type="match status" value="1"/>
</dbReference>
<dbReference type="FunFam" id="1.10.10.10:FF:000510">
    <property type="entry name" value="ATP-dependent DNA helicase"/>
    <property type="match status" value="1"/>
</dbReference>
<feature type="region of interest" description="Disordered" evidence="3">
    <location>
        <begin position="196"/>
        <end position="234"/>
    </location>
</feature>
<evidence type="ECO:0000313" key="6">
    <source>
        <dbReference type="Proteomes" id="UP000554482"/>
    </source>
</evidence>
<dbReference type="GO" id="GO:0043138">
    <property type="term" value="F:3'-5' DNA helicase activity"/>
    <property type="evidence" value="ECO:0007669"/>
    <property type="project" value="UniProtKB-EC"/>
</dbReference>
<keyword evidence="5" id="KW-0547">Nucleotide-binding</keyword>
<keyword evidence="5" id="KW-0067">ATP-binding</keyword>
<dbReference type="InterPro" id="IPR036388">
    <property type="entry name" value="WH-like_DNA-bd_sf"/>
</dbReference>
<evidence type="ECO:0000256" key="3">
    <source>
        <dbReference type="SAM" id="MobiDB-lite"/>
    </source>
</evidence>
<evidence type="ECO:0000256" key="2">
    <source>
        <dbReference type="ARBA" id="ARBA00034808"/>
    </source>
</evidence>
<dbReference type="GO" id="GO:0003676">
    <property type="term" value="F:nucleic acid binding"/>
    <property type="evidence" value="ECO:0007669"/>
    <property type="project" value="InterPro"/>
</dbReference>
<name>A0A7J6X0H9_THATH</name>
<dbReference type="EMBL" id="JABWDY010007072">
    <property type="protein sequence ID" value="KAF5203239.1"/>
    <property type="molecule type" value="Genomic_DNA"/>
</dbReference>
<evidence type="ECO:0000256" key="1">
    <source>
        <dbReference type="ARBA" id="ARBA00034617"/>
    </source>
</evidence>
<dbReference type="Gene3D" id="1.10.10.10">
    <property type="entry name" value="Winged helix-like DNA-binding domain superfamily/Winged helix DNA-binding domain"/>
    <property type="match status" value="1"/>
</dbReference>
<keyword evidence="5" id="KW-0378">Hydrolase</keyword>
<feature type="domain" description="HRDC" evidence="4">
    <location>
        <begin position="121"/>
        <end position="200"/>
    </location>
</feature>
<reference evidence="5 6" key="1">
    <citation type="submission" date="2020-06" db="EMBL/GenBank/DDBJ databases">
        <title>Transcriptomic and genomic resources for Thalictrum thalictroides and T. hernandezii: Facilitating candidate gene discovery in an emerging model plant lineage.</title>
        <authorList>
            <person name="Arias T."/>
            <person name="Riano-Pachon D.M."/>
            <person name="Di Stilio V.S."/>
        </authorList>
    </citation>
    <scope>NUCLEOTIDE SEQUENCE [LARGE SCALE GENOMIC DNA]</scope>
    <source>
        <strain evidence="6">cv. WT478/WT964</strain>
        <tissue evidence="5">Leaves</tissue>
    </source>
</reference>
<dbReference type="InterPro" id="IPR044876">
    <property type="entry name" value="HRDC_dom_sf"/>
</dbReference>
<accession>A0A7J6X0H9</accession>
<proteinExistence type="predicted"/>
<comment type="caution">
    <text evidence="5">The sequence shown here is derived from an EMBL/GenBank/DDBJ whole genome shotgun (WGS) entry which is preliminary data.</text>
</comment>
<dbReference type="Pfam" id="PF00570">
    <property type="entry name" value="HRDC"/>
    <property type="match status" value="1"/>
</dbReference>
<dbReference type="AlphaFoldDB" id="A0A7J6X0H9"/>
<organism evidence="5 6">
    <name type="scientific">Thalictrum thalictroides</name>
    <name type="common">Rue-anemone</name>
    <name type="synonym">Anemone thalictroides</name>
    <dbReference type="NCBI Taxonomy" id="46969"/>
    <lineage>
        <taxon>Eukaryota</taxon>
        <taxon>Viridiplantae</taxon>
        <taxon>Streptophyta</taxon>
        <taxon>Embryophyta</taxon>
        <taxon>Tracheophyta</taxon>
        <taxon>Spermatophyta</taxon>
        <taxon>Magnoliopsida</taxon>
        <taxon>Ranunculales</taxon>
        <taxon>Ranunculaceae</taxon>
        <taxon>Thalictroideae</taxon>
        <taxon>Thalictrum</taxon>
    </lineage>
</organism>
<dbReference type="GO" id="GO:0006260">
    <property type="term" value="P:DNA replication"/>
    <property type="evidence" value="ECO:0007669"/>
    <property type="project" value="InterPro"/>
</dbReference>
<keyword evidence="6" id="KW-1185">Reference proteome</keyword>
<dbReference type="EC" id="5.6.2.4" evidence="2"/>
<dbReference type="OrthoDB" id="1936323at2759"/>
<dbReference type="FunFam" id="1.10.150.80:FF:000016">
    <property type="entry name" value="ATP-dependent DNA helicase"/>
    <property type="match status" value="1"/>
</dbReference>
<dbReference type="InterPro" id="IPR018982">
    <property type="entry name" value="RQC_domain"/>
</dbReference>
<evidence type="ECO:0000313" key="5">
    <source>
        <dbReference type="EMBL" id="KAF5203239.1"/>
    </source>
</evidence>
<dbReference type="Proteomes" id="UP000554482">
    <property type="component" value="Unassembled WGS sequence"/>
</dbReference>
<dbReference type="GO" id="GO:0000166">
    <property type="term" value="F:nucleotide binding"/>
    <property type="evidence" value="ECO:0007669"/>
    <property type="project" value="InterPro"/>
</dbReference>